<organism evidence="1 2">
    <name type="scientific">Dietzia timorensis</name>
    <dbReference type="NCBI Taxonomy" id="499555"/>
    <lineage>
        <taxon>Bacteria</taxon>
        <taxon>Bacillati</taxon>
        <taxon>Actinomycetota</taxon>
        <taxon>Actinomycetes</taxon>
        <taxon>Mycobacteriales</taxon>
        <taxon>Dietziaceae</taxon>
        <taxon>Dietzia</taxon>
    </lineage>
</organism>
<dbReference type="RefSeq" id="WP_303913829.1">
    <property type="nucleotide sequence ID" value="NZ_DYXM01000213.1"/>
</dbReference>
<reference evidence="1" key="1">
    <citation type="journal article" date="2021" name="PeerJ">
        <title>Extensive microbial diversity within the chicken gut microbiome revealed by metagenomics and culture.</title>
        <authorList>
            <person name="Gilroy R."/>
            <person name="Ravi A."/>
            <person name="Getino M."/>
            <person name="Pursley I."/>
            <person name="Horton D.L."/>
            <person name="Alikhan N.F."/>
            <person name="Baker D."/>
            <person name="Gharbi K."/>
            <person name="Hall N."/>
            <person name="Watson M."/>
            <person name="Adriaenssens E.M."/>
            <person name="Foster-Nyarko E."/>
            <person name="Jarju S."/>
            <person name="Secka A."/>
            <person name="Antonio M."/>
            <person name="Oren A."/>
            <person name="Chaudhuri R.R."/>
            <person name="La Ragione R."/>
            <person name="Hildebrand F."/>
            <person name="Pallen M.J."/>
        </authorList>
    </citation>
    <scope>NUCLEOTIDE SEQUENCE</scope>
    <source>
        <strain evidence="1">ChiGjej1B1-18357</strain>
    </source>
</reference>
<dbReference type="EMBL" id="DYXM01000213">
    <property type="protein sequence ID" value="HJE91458.1"/>
    <property type="molecule type" value="Genomic_DNA"/>
</dbReference>
<accession>A0A921JZ15</accession>
<protein>
    <submittedName>
        <fullName evidence="1">LemA family protein</fullName>
    </submittedName>
</protein>
<dbReference type="Gene3D" id="1.20.1440.20">
    <property type="entry name" value="LemA-like domain"/>
    <property type="match status" value="1"/>
</dbReference>
<name>A0A921JZ15_9ACTN</name>
<gene>
    <name evidence="1" type="ORF">K8V11_10665</name>
</gene>
<evidence type="ECO:0000313" key="1">
    <source>
        <dbReference type="EMBL" id="HJE91458.1"/>
    </source>
</evidence>
<comment type="caution">
    <text evidence="1">The sequence shown here is derived from an EMBL/GenBank/DDBJ whole genome shotgun (WGS) entry which is preliminary data.</text>
</comment>
<dbReference type="InterPro" id="IPR023353">
    <property type="entry name" value="LemA-like_dom_sf"/>
</dbReference>
<dbReference type="SUPFAM" id="SSF140478">
    <property type="entry name" value="LemA-like"/>
    <property type="match status" value="1"/>
</dbReference>
<dbReference type="Proteomes" id="UP000776650">
    <property type="component" value="Unassembled WGS sequence"/>
</dbReference>
<evidence type="ECO:0000313" key="2">
    <source>
        <dbReference type="Proteomes" id="UP000776650"/>
    </source>
</evidence>
<reference evidence="1" key="2">
    <citation type="submission" date="2021-09" db="EMBL/GenBank/DDBJ databases">
        <authorList>
            <person name="Gilroy R."/>
        </authorList>
    </citation>
    <scope>NUCLEOTIDE SEQUENCE</scope>
    <source>
        <strain evidence="1">ChiGjej1B1-18357</strain>
    </source>
</reference>
<dbReference type="AlphaFoldDB" id="A0A921JZ15"/>
<sequence>MWWIVSIIAVVLVASAALLAYLTAHRLDRLHIRTDLAAAALYEAFLRRHTVAVAIAEGLGPHDERAAEWLHSCAARAKHRSADKFTPGAPQTGIEQAENDLTSALSDLPPESMGPHLRAEATDVGDRLEMARRFYNDAVRDTRRLREKKVVSWFRLAGSAPMPEYIELVDPSYN</sequence>
<proteinExistence type="predicted"/>